<feature type="non-terminal residue" evidence="7">
    <location>
        <position position="263"/>
    </location>
</feature>
<dbReference type="Gene3D" id="2.160.10.10">
    <property type="entry name" value="Hexapeptide repeat proteins"/>
    <property type="match status" value="1"/>
</dbReference>
<dbReference type="GO" id="GO:0005737">
    <property type="term" value="C:cytoplasm"/>
    <property type="evidence" value="ECO:0007669"/>
    <property type="project" value="UniProtKB-SubCell"/>
</dbReference>
<dbReference type="GO" id="GO:0003977">
    <property type="term" value="F:UDP-N-acetylglucosamine diphosphorylase activity"/>
    <property type="evidence" value="ECO:0007669"/>
    <property type="project" value="UniProtKB-EC"/>
</dbReference>
<name>A0A382YNA7_9ZZZZ</name>
<dbReference type="Pfam" id="PF00132">
    <property type="entry name" value="Hexapep"/>
    <property type="match status" value="1"/>
</dbReference>
<keyword evidence="4" id="KW-0548">Nucleotidyltransferase</keyword>
<evidence type="ECO:0000259" key="6">
    <source>
        <dbReference type="Pfam" id="PF00483"/>
    </source>
</evidence>
<evidence type="ECO:0000256" key="4">
    <source>
        <dbReference type="ARBA" id="ARBA00022695"/>
    </source>
</evidence>
<keyword evidence="3" id="KW-0808">Transferase</keyword>
<dbReference type="Gene3D" id="3.90.550.10">
    <property type="entry name" value="Spore Coat Polysaccharide Biosynthesis Protein SpsA, Chain A"/>
    <property type="match status" value="1"/>
</dbReference>
<evidence type="ECO:0000313" key="7">
    <source>
        <dbReference type="EMBL" id="SVD84315.1"/>
    </source>
</evidence>
<dbReference type="InterPro" id="IPR005835">
    <property type="entry name" value="NTP_transferase_dom"/>
</dbReference>
<comment type="subcellular location">
    <subcellularLocation>
        <location evidence="1">Cytoplasm</location>
    </subcellularLocation>
</comment>
<evidence type="ECO:0000256" key="5">
    <source>
        <dbReference type="ARBA" id="ARBA00048493"/>
    </source>
</evidence>
<dbReference type="AlphaFoldDB" id="A0A382YNA7"/>
<feature type="domain" description="Nucleotidyl transferase" evidence="6">
    <location>
        <begin position="1"/>
        <end position="131"/>
    </location>
</feature>
<dbReference type="InterPro" id="IPR029044">
    <property type="entry name" value="Nucleotide-diphossugar_trans"/>
</dbReference>
<dbReference type="PANTHER" id="PTHR43584:SF3">
    <property type="entry name" value="BIFUNCTIONAL PROTEIN GLMU"/>
    <property type="match status" value="1"/>
</dbReference>
<dbReference type="InterPro" id="IPR001451">
    <property type="entry name" value="Hexapep"/>
</dbReference>
<dbReference type="EC" id="2.7.7.23" evidence="2"/>
<dbReference type="SUPFAM" id="SSF53448">
    <property type="entry name" value="Nucleotide-diphospho-sugar transferases"/>
    <property type="match status" value="1"/>
</dbReference>
<reference evidence="7" key="1">
    <citation type="submission" date="2018-05" db="EMBL/GenBank/DDBJ databases">
        <authorList>
            <person name="Lanie J.A."/>
            <person name="Ng W.-L."/>
            <person name="Kazmierczak K.M."/>
            <person name="Andrzejewski T.M."/>
            <person name="Davidsen T.M."/>
            <person name="Wayne K.J."/>
            <person name="Tettelin H."/>
            <person name="Glass J.I."/>
            <person name="Rusch D."/>
            <person name="Podicherti R."/>
            <person name="Tsui H.-C.T."/>
            <person name="Winkler M.E."/>
        </authorList>
    </citation>
    <scope>NUCLEOTIDE SEQUENCE</scope>
</reference>
<dbReference type="EMBL" id="UINC01176941">
    <property type="protein sequence ID" value="SVD84315.1"/>
    <property type="molecule type" value="Genomic_DNA"/>
</dbReference>
<sequence length="263" mass="28447">ALHQTAGVLRGQADMIVVWAADMPLLSKETLQSVVNCQIENEGPISIVTAISNNDRGFGKVIRSELGEVQAIVEKSDATAEQLSINELNVGVYCFRSLWLWDELSALKPSANGEYYLTDLIKSASSQDEKIGVVTTNAVDEIIGINTRVHLAEAETALRTRINNRWMERGVTLIDPANTYIDSNVEIGLDTIVLPNTHLQGNTVVGSECTIGPNSTIRHSVINDRCKIESSVVEHATLGNDVDVGPFGHLRAGAHLDNGVHVG</sequence>
<proteinExistence type="predicted"/>
<protein>
    <recommendedName>
        <fullName evidence="2">UDP-N-acetylglucosamine diphosphorylase</fullName>
        <ecNumber evidence="2">2.7.7.23</ecNumber>
    </recommendedName>
</protein>
<comment type="catalytic activity">
    <reaction evidence="5">
        <text>N-acetyl-alpha-D-glucosamine 1-phosphate + UTP + H(+) = UDP-N-acetyl-alpha-D-glucosamine + diphosphate</text>
        <dbReference type="Rhea" id="RHEA:13509"/>
        <dbReference type="ChEBI" id="CHEBI:15378"/>
        <dbReference type="ChEBI" id="CHEBI:33019"/>
        <dbReference type="ChEBI" id="CHEBI:46398"/>
        <dbReference type="ChEBI" id="CHEBI:57705"/>
        <dbReference type="ChEBI" id="CHEBI:57776"/>
        <dbReference type="EC" id="2.7.7.23"/>
    </reaction>
</comment>
<evidence type="ECO:0000256" key="3">
    <source>
        <dbReference type="ARBA" id="ARBA00022679"/>
    </source>
</evidence>
<gene>
    <name evidence="7" type="ORF">METZ01_LOCUS437169</name>
</gene>
<dbReference type="PANTHER" id="PTHR43584">
    <property type="entry name" value="NUCLEOTIDYL TRANSFERASE"/>
    <property type="match status" value="1"/>
</dbReference>
<evidence type="ECO:0000256" key="1">
    <source>
        <dbReference type="ARBA" id="ARBA00004496"/>
    </source>
</evidence>
<organism evidence="7">
    <name type="scientific">marine metagenome</name>
    <dbReference type="NCBI Taxonomy" id="408172"/>
    <lineage>
        <taxon>unclassified sequences</taxon>
        <taxon>metagenomes</taxon>
        <taxon>ecological metagenomes</taxon>
    </lineage>
</organism>
<dbReference type="Pfam" id="PF00483">
    <property type="entry name" value="NTP_transferase"/>
    <property type="match status" value="1"/>
</dbReference>
<evidence type="ECO:0000256" key="2">
    <source>
        <dbReference type="ARBA" id="ARBA00012457"/>
    </source>
</evidence>
<accession>A0A382YNA7</accession>
<feature type="non-terminal residue" evidence="7">
    <location>
        <position position="1"/>
    </location>
</feature>
<dbReference type="InterPro" id="IPR050065">
    <property type="entry name" value="GlmU-like"/>
</dbReference>